<protein>
    <submittedName>
        <fullName evidence="1">Uncharacterized protein</fullName>
    </submittedName>
</protein>
<comment type="caution">
    <text evidence="1">The sequence shown here is derived from an EMBL/GenBank/DDBJ whole genome shotgun (WGS) entry which is preliminary data.</text>
</comment>
<keyword evidence="2" id="KW-1185">Reference proteome</keyword>
<evidence type="ECO:0000313" key="2">
    <source>
        <dbReference type="Proteomes" id="UP000727490"/>
    </source>
</evidence>
<reference evidence="1 2" key="1">
    <citation type="journal article" date="2020" name="Syst. Appl. Microbiol.">
        <title>Arthrospiribacter ruber gen. nov., sp. nov., a novel bacterium isolated from Arthrospira cultures.</title>
        <authorList>
            <person name="Waleron M."/>
            <person name="Misztak A."/>
            <person name="Waleron M.M."/>
            <person name="Furmaniak M."/>
            <person name="Mrozik A."/>
            <person name="Waleron K."/>
        </authorList>
    </citation>
    <scope>NUCLEOTIDE SEQUENCE [LARGE SCALE GENOMIC DNA]</scope>
    <source>
        <strain evidence="1 2">DPMB0001</strain>
    </source>
</reference>
<evidence type="ECO:0000313" key="1">
    <source>
        <dbReference type="EMBL" id="MBW3467171.1"/>
    </source>
</evidence>
<dbReference type="RefSeq" id="WP_219287391.1">
    <property type="nucleotide sequence ID" value="NZ_RPHB01000002.1"/>
</dbReference>
<gene>
    <name evidence="1" type="ORF">EGN73_05020</name>
</gene>
<dbReference type="EMBL" id="RPHB01000002">
    <property type="protein sequence ID" value="MBW3467171.1"/>
    <property type="molecule type" value="Genomic_DNA"/>
</dbReference>
<dbReference type="AlphaFoldDB" id="A0A951M8B2"/>
<proteinExistence type="predicted"/>
<name>A0A951M8B2_9BACT</name>
<accession>A0A951M8B2</accession>
<sequence length="33" mass="3738">MSFEFKDFSIHNDTIKISPPSSGIGNDWVLIIE</sequence>
<dbReference type="Proteomes" id="UP000727490">
    <property type="component" value="Unassembled WGS sequence"/>
</dbReference>
<organism evidence="1 2">
    <name type="scientific">Arthrospiribacter ruber</name>
    <dbReference type="NCBI Taxonomy" id="2487934"/>
    <lineage>
        <taxon>Bacteria</taxon>
        <taxon>Pseudomonadati</taxon>
        <taxon>Bacteroidota</taxon>
        <taxon>Cytophagia</taxon>
        <taxon>Cytophagales</taxon>
        <taxon>Cyclobacteriaceae</taxon>
        <taxon>Arthrospiribacter</taxon>
    </lineage>
</organism>